<dbReference type="AlphaFoldDB" id="T2KKW1"/>
<keyword evidence="3" id="KW-1185">Reference proteome</keyword>
<gene>
    <name evidence="2" type="ORF">BN863_13590</name>
</gene>
<protein>
    <submittedName>
        <fullName evidence="2">Uncharacterized protein</fullName>
    </submittedName>
</protein>
<dbReference type="STRING" id="1347342.BN863_13590"/>
<dbReference type="PATRIC" id="fig|1347342.6.peg.1367"/>
<organism evidence="2 3">
    <name type="scientific">Formosa agariphila (strain DSM 15362 / KCTC 12365 / LMG 23005 / KMM 3901 / M-2Alg 35-1)</name>
    <dbReference type="NCBI Taxonomy" id="1347342"/>
    <lineage>
        <taxon>Bacteria</taxon>
        <taxon>Pseudomonadati</taxon>
        <taxon>Bacteroidota</taxon>
        <taxon>Flavobacteriia</taxon>
        <taxon>Flavobacteriales</taxon>
        <taxon>Flavobacteriaceae</taxon>
        <taxon>Formosa</taxon>
    </lineage>
</organism>
<feature type="coiled-coil region" evidence="1">
    <location>
        <begin position="33"/>
        <end position="60"/>
    </location>
</feature>
<evidence type="ECO:0000256" key="1">
    <source>
        <dbReference type="SAM" id="Coils"/>
    </source>
</evidence>
<evidence type="ECO:0000313" key="2">
    <source>
        <dbReference type="EMBL" id="CDF79071.1"/>
    </source>
</evidence>
<name>T2KKW1_FORAG</name>
<evidence type="ECO:0000313" key="3">
    <source>
        <dbReference type="Proteomes" id="UP000016160"/>
    </source>
</evidence>
<dbReference type="Proteomes" id="UP000016160">
    <property type="component" value="Chromosome"/>
</dbReference>
<dbReference type="HOGENOM" id="CLU_1486983_0_0_10"/>
<sequence length="181" mass="21400">MNEIELLKELIEAKRIAHDLQLRIEIWTNDAERIRFAQELENTSVQIEDLETQIVEIEDKRYSREAKASMIEQLERYITEINKANPHLNLSRNQGLIIDNELFSGIVRDINYLVTDRVFGIHIPAYLQYTTNPDDSVSIPELTDFLRNEINILRGIDSPNYLILWQYKDQLIDRIRAQFIE</sequence>
<proteinExistence type="predicted"/>
<dbReference type="OrthoDB" id="1446300at2"/>
<dbReference type="RefSeq" id="WP_038528941.1">
    <property type="nucleotide sequence ID" value="NZ_HG315671.1"/>
</dbReference>
<keyword evidence="1" id="KW-0175">Coiled coil</keyword>
<reference evidence="2 3" key="1">
    <citation type="journal article" date="2013" name="Appl. Environ. Microbiol.">
        <title>The genome of the alga-associated marine flavobacterium Formosa agariphila KMM 3901T reveals a broad potential for degradation of algal polysaccharides.</title>
        <authorList>
            <person name="Mann A.J."/>
            <person name="Hahnke R.L."/>
            <person name="Huang S."/>
            <person name="Werner J."/>
            <person name="Xing P."/>
            <person name="Barbeyron T."/>
            <person name="Huettel B."/>
            <person name="Stueber K."/>
            <person name="Reinhardt R."/>
            <person name="Harder J."/>
            <person name="Gloeckner F.O."/>
            <person name="Amann R.I."/>
            <person name="Teeling H."/>
        </authorList>
    </citation>
    <scope>NUCLEOTIDE SEQUENCE [LARGE SCALE GENOMIC DNA]</scope>
    <source>
        <strain evidence="3">DSM 15362 / KCTC 12365 / LMG 23005 / KMM 3901</strain>
    </source>
</reference>
<dbReference type="EMBL" id="HG315671">
    <property type="protein sequence ID" value="CDF79071.1"/>
    <property type="molecule type" value="Genomic_DNA"/>
</dbReference>
<accession>T2KKW1</accession>